<dbReference type="InterPro" id="IPR041577">
    <property type="entry name" value="RT_RNaseH_2"/>
</dbReference>
<dbReference type="PROSITE" id="PS50878">
    <property type="entry name" value="RT_POL"/>
    <property type="match status" value="1"/>
</dbReference>
<reference evidence="11" key="1">
    <citation type="journal article" date="2016" name="Insect Biochem. Mol. Biol.">
        <title>Multifaceted biological insights from a draft genome sequence of the tobacco hornworm moth, Manduca sexta.</title>
        <authorList>
            <person name="Kanost M.R."/>
            <person name="Arrese E.L."/>
            <person name="Cao X."/>
            <person name="Chen Y.R."/>
            <person name="Chellapilla S."/>
            <person name="Goldsmith M.R."/>
            <person name="Grosse-Wilde E."/>
            <person name="Heckel D.G."/>
            <person name="Herndon N."/>
            <person name="Jiang H."/>
            <person name="Papanicolaou A."/>
            <person name="Qu J."/>
            <person name="Soulages J.L."/>
            <person name="Vogel H."/>
            <person name="Walters J."/>
            <person name="Waterhouse R.M."/>
            <person name="Ahn S.J."/>
            <person name="Almeida F.C."/>
            <person name="An C."/>
            <person name="Aqrawi P."/>
            <person name="Bretschneider A."/>
            <person name="Bryant W.B."/>
            <person name="Bucks S."/>
            <person name="Chao H."/>
            <person name="Chevignon G."/>
            <person name="Christen J.M."/>
            <person name="Clarke D.F."/>
            <person name="Dittmer N.T."/>
            <person name="Ferguson L.C.F."/>
            <person name="Garavelou S."/>
            <person name="Gordon K.H.J."/>
            <person name="Gunaratna R.T."/>
            <person name="Han Y."/>
            <person name="Hauser F."/>
            <person name="He Y."/>
            <person name="Heidel-Fischer H."/>
            <person name="Hirsh A."/>
            <person name="Hu Y."/>
            <person name="Jiang H."/>
            <person name="Kalra D."/>
            <person name="Klinner C."/>
            <person name="Konig C."/>
            <person name="Kovar C."/>
            <person name="Kroll A.R."/>
            <person name="Kuwar S.S."/>
            <person name="Lee S.L."/>
            <person name="Lehman R."/>
            <person name="Li K."/>
            <person name="Li Z."/>
            <person name="Liang H."/>
            <person name="Lovelace S."/>
            <person name="Lu Z."/>
            <person name="Mansfield J.H."/>
            <person name="McCulloch K.J."/>
            <person name="Mathew T."/>
            <person name="Morton B."/>
            <person name="Muzny D.M."/>
            <person name="Neunemann D."/>
            <person name="Ongeri F."/>
            <person name="Pauchet Y."/>
            <person name="Pu L.L."/>
            <person name="Pyrousis I."/>
            <person name="Rao X.J."/>
            <person name="Redding A."/>
            <person name="Roesel C."/>
            <person name="Sanchez-Gracia A."/>
            <person name="Schaack S."/>
            <person name="Shukla A."/>
            <person name="Tetreau G."/>
            <person name="Wang Y."/>
            <person name="Xiong G.H."/>
            <person name="Traut W."/>
            <person name="Walsh T.K."/>
            <person name="Worley K.C."/>
            <person name="Wu D."/>
            <person name="Wu W."/>
            <person name="Wu Y.Q."/>
            <person name="Zhang X."/>
            <person name="Zou Z."/>
            <person name="Zucker H."/>
            <person name="Briscoe A.D."/>
            <person name="Burmester T."/>
            <person name="Clem R.J."/>
            <person name="Feyereisen R."/>
            <person name="Grimmelikhuijzen C.J.P."/>
            <person name="Hamodrakas S.J."/>
            <person name="Hansson B.S."/>
            <person name="Huguet E."/>
            <person name="Jermiin L.S."/>
            <person name="Lan Q."/>
            <person name="Lehman H.K."/>
            <person name="Lorenzen M."/>
            <person name="Merzendorfer H."/>
            <person name="Michalopoulos I."/>
            <person name="Morton D.B."/>
            <person name="Muthukrishnan S."/>
            <person name="Oakeshott J.G."/>
            <person name="Palmer W."/>
            <person name="Park Y."/>
            <person name="Passarelli A.L."/>
            <person name="Rozas J."/>
            <person name="Schwartz L.M."/>
            <person name="Smith W."/>
            <person name="Southgate A."/>
            <person name="Vilcinskas A."/>
            <person name="Vogt R."/>
            <person name="Wang P."/>
            <person name="Werren J."/>
            <person name="Yu X.Q."/>
            <person name="Zhou J.J."/>
            <person name="Brown S.J."/>
            <person name="Scherer S.E."/>
            <person name="Richards S."/>
            <person name="Blissard G.W."/>
        </authorList>
    </citation>
    <scope>NUCLEOTIDE SEQUENCE</scope>
</reference>
<organism evidence="11 12">
    <name type="scientific">Manduca sexta</name>
    <name type="common">Tobacco hawkmoth</name>
    <name type="synonym">Tobacco hornworm</name>
    <dbReference type="NCBI Taxonomy" id="7130"/>
    <lineage>
        <taxon>Eukaryota</taxon>
        <taxon>Metazoa</taxon>
        <taxon>Ecdysozoa</taxon>
        <taxon>Arthropoda</taxon>
        <taxon>Hexapoda</taxon>
        <taxon>Insecta</taxon>
        <taxon>Pterygota</taxon>
        <taxon>Neoptera</taxon>
        <taxon>Endopterygota</taxon>
        <taxon>Lepidoptera</taxon>
        <taxon>Glossata</taxon>
        <taxon>Ditrysia</taxon>
        <taxon>Bombycoidea</taxon>
        <taxon>Sphingidae</taxon>
        <taxon>Sphinginae</taxon>
        <taxon>Sphingini</taxon>
        <taxon>Manduca</taxon>
    </lineage>
</organism>
<dbReference type="Pfam" id="PF00078">
    <property type="entry name" value="RVT_1"/>
    <property type="match status" value="1"/>
</dbReference>
<comment type="caution">
    <text evidence="11">The sequence shown here is derived from an EMBL/GenBank/DDBJ whole genome shotgun (WGS) entry which is preliminary data.</text>
</comment>
<dbReference type="InterPro" id="IPR000477">
    <property type="entry name" value="RT_dom"/>
</dbReference>
<keyword evidence="12" id="KW-1185">Reference proteome</keyword>
<evidence type="ECO:0000256" key="2">
    <source>
        <dbReference type="ARBA" id="ARBA00022670"/>
    </source>
</evidence>
<dbReference type="CDD" id="cd01647">
    <property type="entry name" value="RT_LTR"/>
    <property type="match status" value="1"/>
</dbReference>
<dbReference type="PANTHER" id="PTHR37984">
    <property type="entry name" value="PROTEIN CBG26694"/>
    <property type="match status" value="1"/>
</dbReference>
<dbReference type="GO" id="GO:0008233">
    <property type="term" value="F:peptidase activity"/>
    <property type="evidence" value="ECO:0007669"/>
    <property type="project" value="UniProtKB-KW"/>
</dbReference>
<dbReference type="GO" id="GO:0003964">
    <property type="term" value="F:RNA-directed DNA polymerase activity"/>
    <property type="evidence" value="ECO:0007669"/>
    <property type="project" value="UniProtKB-KW"/>
</dbReference>
<dbReference type="GO" id="GO:0004519">
    <property type="term" value="F:endonuclease activity"/>
    <property type="evidence" value="ECO:0007669"/>
    <property type="project" value="UniProtKB-KW"/>
</dbReference>
<keyword evidence="8" id="KW-0695">RNA-directed DNA polymerase</keyword>
<keyword evidence="3" id="KW-0808">Transferase</keyword>
<dbReference type="Proteomes" id="UP000791440">
    <property type="component" value="Unassembled WGS sequence"/>
</dbReference>
<keyword evidence="9" id="KW-0511">Multifunctional enzyme</keyword>
<evidence type="ECO:0000259" key="10">
    <source>
        <dbReference type="PROSITE" id="PS50878"/>
    </source>
</evidence>
<evidence type="ECO:0000256" key="3">
    <source>
        <dbReference type="ARBA" id="ARBA00022679"/>
    </source>
</evidence>
<name>A0A922D0H9_MANSE</name>
<sequence>MPGEYCLENGKGRILVQNLSENIICLKQHSLITRVHCVNNCVDINMLDFENDAVTINYGEQLSNYEVTRLKELLKKYETCFSDNLNDLGLTNVVQMEIDLNDSKPVVYRPYRLSFPEREQVRSMVKEMMEAGIICESSSPYASPVLIVKKKTGESRLCVDYRALNNKTRKEYYPLPLIDDQLDRLAGNSLFISLDLASGYYQIPIELKSQDKTAFVTPDGQYQFKRMPFGLANAPSVFQRTMNKILLKVNYTIVYMDDVLIPAQSFDQGLMRLGEVLQIFSDSGLTLKIKKCYFFCTELEFLGFHVSGKGIRPGTHKTEAIQNFPTPRNVHDVRRFIGLTSFFRRFVKDFALIARPLTDLMKSKFEWKWSDDQEAAFNILKEKLVERPILALYDAKLETELHIDASKLGVAGILMQKGVDGLLRPIAYYSRKTTVDEQKFHSFELETLAVVASLNRFRVYLLGLKFKIVTDCNALRTTLTKRDLIPRISRWWVQFQEYDFEIEYRPGSRMAHVDALSRSPVSEPTDGDIDRIIDVLHVDVRDWIATVQSNDSEIKRIRGILEDDKMKFVADV</sequence>
<feature type="domain" description="Reverse transcriptase" evidence="10">
    <location>
        <begin position="129"/>
        <end position="306"/>
    </location>
</feature>
<proteinExistence type="predicted"/>
<dbReference type="EC" id="2.7.7.49" evidence="1"/>
<evidence type="ECO:0000256" key="5">
    <source>
        <dbReference type="ARBA" id="ARBA00022722"/>
    </source>
</evidence>
<keyword evidence="5" id="KW-0540">Nuclease</keyword>
<dbReference type="Pfam" id="PF17919">
    <property type="entry name" value="RT_RNaseH_2"/>
    <property type="match status" value="1"/>
</dbReference>
<reference evidence="11" key="2">
    <citation type="submission" date="2020-12" db="EMBL/GenBank/DDBJ databases">
        <authorList>
            <person name="Kanost M."/>
        </authorList>
    </citation>
    <scope>NUCLEOTIDE SEQUENCE</scope>
</reference>
<keyword evidence="7" id="KW-0378">Hydrolase</keyword>
<dbReference type="FunFam" id="3.10.20.370:FF:000001">
    <property type="entry name" value="Retrovirus-related Pol polyprotein from transposon 17.6-like protein"/>
    <property type="match status" value="1"/>
</dbReference>
<gene>
    <name evidence="11" type="ORF">O3G_MSEX014865</name>
</gene>
<evidence type="ECO:0000313" key="11">
    <source>
        <dbReference type="EMBL" id="KAG6464992.1"/>
    </source>
</evidence>
<dbReference type="FunFam" id="3.10.10.10:FF:000007">
    <property type="entry name" value="Retrovirus-related Pol polyprotein from transposon 17.6-like Protein"/>
    <property type="match status" value="1"/>
</dbReference>
<keyword evidence="2" id="KW-0645">Protease</keyword>
<evidence type="ECO:0000313" key="12">
    <source>
        <dbReference type="Proteomes" id="UP000791440"/>
    </source>
</evidence>
<evidence type="ECO:0000256" key="7">
    <source>
        <dbReference type="ARBA" id="ARBA00022801"/>
    </source>
</evidence>
<dbReference type="EMBL" id="JH669322">
    <property type="protein sequence ID" value="KAG6464992.1"/>
    <property type="molecule type" value="Genomic_DNA"/>
</dbReference>
<evidence type="ECO:0000256" key="1">
    <source>
        <dbReference type="ARBA" id="ARBA00012493"/>
    </source>
</evidence>
<dbReference type="AlphaFoldDB" id="A0A922D0H9"/>
<accession>A0A922D0H9</accession>
<evidence type="ECO:0000256" key="6">
    <source>
        <dbReference type="ARBA" id="ARBA00022759"/>
    </source>
</evidence>
<dbReference type="FunFam" id="3.30.70.270:FF:000020">
    <property type="entry name" value="Transposon Tf2-6 polyprotein-like Protein"/>
    <property type="match status" value="1"/>
</dbReference>
<keyword evidence="4" id="KW-0548">Nucleotidyltransferase</keyword>
<dbReference type="InterPro" id="IPR050951">
    <property type="entry name" value="Retrovirus_Pol_polyprotein"/>
</dbReference>
<dbReference type="CDD" id="cd09274">
    <property type="entry name" value="RNase_HI_RT_Ty3"/>
    <property type="match status" value="1"/>
</dbReference>
<evidence type="ECO:0000256" key="4">
    <source>
        <dbReference type="ARBA" id="ARBA00022695"/>
    </source>
</evidence>
<protein>
    <recommendedName>
        <fullName evidence="1">RNA-directed DNA polymerase</fullName>
        <ecNumber evidence="1">2.7.7.49</ecNumber>
    </recommendedName>
</protein>
<dbReference type="GO" id="GO:0006508">
    <property type="term" value="P:proteolysis"/>
    <property type="evidence" value="ECO:0007669"/>
    <property type="project" value="UniProtKB-KW"/>
</dbReference>
<keyword evidence="6" id="KW-0255">Endonuclease</keyword>
<evidence type="ECO:0000256" key="9">
    <source>
        <dbReference type="ARBA" id="ARBA00023268"/>
    </source>
</evidence>
<evidence type="ECO:0000256" key="8">
    <source>
        <dbReference type="ARBA" id="ARBA00022918"/>
    </source>
</evidence>
<dbReference type="PANTHER" id="PTHR37984:SF5">
    <property type="entry name" value="PROTEIN NYNRIN-LIKE"/>
    <property type="match status" value="1"/>
</dbReference>